<accession>A0A0F9K954</accession>
<reference evidence="5" key="1">
    <citation type="journal article" date="2015" name="Nature">
        <title>Complex archaea that bridge the gap between prokaryotes and eukaryotes.</title>
        <authorList>
            <person name="Spang A."/>
            <person name="Saw J.H."/>
            <person name="Jorgensen S.L."/>
            <person name="Zaremba-Niedzwiedzka K."/>
            <person name="Martijn J."/>
            <person name="Lind A.E."/>
            <person name="van Eijk R."/>
            <person name="Schleper C."/>
            <person name="Guy L."/>
            <person name="Ettema T.J."/>
        </authorList>
    </citation>
    <scope>NUCLEOTIDE SEQUENCE</scope>
</reference>
<keyword evidence="2" id="KW-0288">FMN</keyword>
<gene>
    <name evidence="5" type="ORF">LCGC14_1359410</name>
</gene>
<keyword evidence="3" id="KW-0560">Oxidoreductase</keyword>
<feature type="domain" description="Nitroreductase" evidence="4">
    <location>
        <begin position="64"/>
        <end position="148"/>
    </location>
</feature>
<name>A0A0F9K954_9ZZZZ</name>
<dbReference type="SUPFAM" id="SSF55469">
    <property type="entry name" value="FMN-dependent nitroreductase-like"/>
    <property type="match status" value="1"/>
</dbReference>
<evidence type="ECO:0000256" key="1">
    <source>
        <dbReference type="ARBA" id="ARBA00022630"/>
    </source>
</evidence>
<evidence type="ECO:0000256" key="3">
    <source>
        <dbReference type="ARBA" id="ARBA00023002"/>
    </source>
</evidence>
<dbReference type="PANTHER" id="PTHR23026:SF90">
    <property type="entry name" value="IODOTYROSINE DEIODINASE 1"/>
    <property type="match status" value="1"/>
</dbReference>
<dbReference type="CDD" id="cd02150">
    <property type="entry name" value="nitroreductase"/>
    <property type="match status" value="1"/>
</dbReference>
<keyword evidence="1" id="KW-0285">Flavoprotein</keyword>
<dbReference type="Pfam" id="PF00881">
    <property type="entry name" value="Nitroreductase"/>
    <property type="match status" value="2"/>
</dbReference>
<dbReference type="PANTHER" id="PTHR23026">
    <property type="entry name" value="NADPH NITROREDUCTASE"/>
    <property type="match status" value="1"/>
</dbReference>
<dbReference type="GO" id="GO:0016491">
    <property type="term" value="F:oxidoreductase activity"/>
    <property type="evidence" value="ECO:0007669"/>
    <property type="project" value="UniProtKB-KW"/>
</dbReference>
<evidence type="ECO:0000313" key="5">
    <source>
        <dbReference type="EMBL" id="KKM78493.1"/>
    </source>
</evidence>
<sequence>MDLFEAIYGRRSIRRYTDQPVSGEVIEELLKAAMAAPSANNGQPWHFVVIDERAVLDAVPEWHEWAQMLKQAPLAIAVCGDTRGNEPAVYWVQDCSAATQNLLLAAHARGLGAVWLGIHPEPDTVRKTRELLSLPAGVIPLAIVALGHPAEPKRPNDRFDAGRVHRNRWS</sequence>
<dbReference type="AlphaFoldDB" id="A0A0F9K954"/>
<proteinExistence type="predicted"/>
<dbReference type="InterPro" id="IPR029479">
    <property type="entry name" value="Nitroreductase"/>
</dbReference>
<organism evidence="5">
    <name type="scientific">marine sediment metagenome</name>
    <dbReference type="NCBI Taxonomy" id="412755"/>
    <lineage>
        <taxon>unclassified sequences</taxon>
        <taxon>metagenomes</taxon>
        <taxon>ecological metagenomes</taxon>
    </lineage>
</organism>
<feature type="domain" description="Nitroreductase" evidence="4">
    <location>
        <begin position="7"/>
        <end position="55"/>
    </location>
</feature>
<comment type="caution">
    <text evidence="5">The sequence shown here is derived from an EMBL/GenBank/DDBJ whole genome shotgun (WGS) entry which is preliminary data.</text>
</comment>
<protein>
    <recommendedName>
        <fullName evidence="4">Nitroreductase domain-containing protein</fullName>
    </recommendedName>
</protein>
<evidence type="ECO:0000259" key="4">
    <source>
        <dbReference type="Pfam" id="PF00881"/>
    </source>
</evidence>
<evidence type="ECO:0000256" key="2">
    <source>
        <dbReference type="ARBA" id="ARBA00022643"/>
    </source>
</evidence>
<dbReference type="Gene3D" id="3.40.109.10">
    <property type="entry name" value="NADH Oxidase"/>
    <property type="match status" value="1"/>
</dbReference>
<dbReference type="InterPro" id="IPR050627">
    <property type="entry name" value="Nitroreductase/BluB"/>
</dbReference>
<dbReference type="EMBL" id="LAZR01008483">
    <property type="protein sequence ID" value="KKM78493.1"/>
    <property type="molecule type" value="Genomic_DNA"/>
</dbReference>
<dbReference type="InterPro" id="IPR000415">
    <property type="entry name" value="Nitroreductase-like"/>
</dbReference>